<protein>
    <submittedName>
        <fullName evidence="1">Uncharacterized protein</fullName>
    </submittedName>
</protein>
<accession>A0A9D4T796</accession>
<name>A0A9D4T796_RHISA</name>
<dbReference type="GO" id="GO:0003676">
    <property type="term" value="F:nucleic acid binding"/>
    <property type="evidence" value="ECO:0007669"/>
    <property type="project" value="InterPro"/>
</dbReference>
<evidence type="ECO:0000313" key="2">
    <source>
        <dbReference type="Proteomes" id="UP000821837"/>
    </source>
</evidence>
<comment type="caution">
    <text evidence="1">The sequence shown here is derived from an EMBL/GenBank/DDBJ whole genome shotgun (WGS) entry which is preliminary data.</text>
</comment>
<reference evidence="1" key="2">
    <citation type="submission" date="2021-09" db="EMBL/GenBank/DDBJ databases">
        <authorList>
            <person name="Jia N."/>
            <person name="Wang J."/>
            <person name="Shi W."/>
            <person name="Du L."/>
            <person name="Sun Y."/>
            <person name="Zhan W."/>
            <person name="Jiang J."/>
            <person name="Wang Q."/>
            <person name="Zhang B."/>
            <person name="Ji P."/>
            <person name="Sakyi L.B."/>
            <person name="Cui X."/>
            <person name="Yuan T."/>
            <person name="Jiang B."/>
            <person name="Yang W."/>
            <person name="Lam T.T.-Y."/>
            <person name="Chang Q."/>
            <person name="Ding S."/>
            <person name="Wang X."/>
            <person name="Zhu J."/>
            <person name="Ruan X."/>
            <person name="Zhao L."/>
            <person name="Wei J."/>
            <person name="Que T."/>
            <person name="Du C."/>
            <person name="Cheng J."/>
            <person name="Dai P."/>
            <person name="Han X."/>
            <person name="Huang E."/>
            <person name="Gao Y."/>
            <person name="Liu J."/>
            <person name="Shao H."/>
            <person name="Ye R."/>
            <person name="Li L."/>
            <person name="Wei W."/>
            <person name="Wang X."/>
            <person name="Wang C."/>
            <person name="Huo Q."/>
            <person name="Li W."/>
            <person name="Guo W."/>
            <person name="Chen H."/>
            <person name="Chen S."/>
            <person name="Zhou L."/>
            <person name="Zhou L."/>
            <person name="Ni X."/>
            <person name="Tian J."/>
            <person name="Zhou Y."/>
            <person name="Sheng Y."/>
            <person name="Liu T."/>
            <person name="Pan Y."/>
            <person name="Xia L."/>
            <person name="Li J."/>
            <person name="Zhao F."/>
            <person name="Cao W."/>
        </authorList>
    </citation>
    <scope>NUCLEOTIDE SEQUENCE</scope>
    <source>
        <strain evidence="1">Rsan-2018</strain>
        <tissue evidence="1">Larvae</tissue>
    </source>
</reference>
<evidence type="ECO:0000313" key="1">
    <source>
        <dbReference type="EMBL" id="KAH7976059.1"/>
    </source>
</evidence>
<reference evidence="1" key="1">
    <citation type="journal article" date="2020" name="Cell">
        <title>Large-Scale Comparative Analyses of Tick Genomes Elucidate Their Genetic Diversity and Vector Capacities.</title>
        <authorList>
            <consortium name="Tick Genome and Microbiome Consortium (TIGMIC)"/>
            <person name="Jia N."/>
            <person name="Wang J."/>
            <person name="Shi W."/>
            <person name="Du L."/>
            <person name="Sun Y."/>
            <person name="Zhan W."/>
            <person name="Jiang J.F."/>
            <person name="Wang Q."/>
            <person name="Zhang B."/>
            <person name="Ji P."/>
            <person name="Bell-Sakyi L."/>
            <person name="Cui X.M."/>
            <person name="Yuan T.T."/>
            <person name="Jiang B.G."/>
            <person name="Yang W.F."/>
            <person name="Lam T.T."/>
            <person name="Chang Q.C."/>
            <person name="Ding S.J."/>
            <person name="Wang X.J."/>
            <person name="Zhu J.G."/>
            <person name="Ruan X.D."/>
            <person name="Zhao L."/>
            <person name="Wei J.T."/>
            <person name="Ye R.Z."/>
            <person name="Que T.C."/>
            <person name="Du C.H."/>
            <person name="Zhou Y.H."/>
            <person name="Cheng J.X."/>
            <person name="Dai P.F."/>
            <person name="Guo W.B."/>
            <person name="Han X.H."/>
            <person name="Huang E.J."/>
            <person name="Li L.F."/>
            <person name="Wei W."/>
            <person name="Gao Y.C."/>
            <person name="Liu J.Z."/>
            <person name="Shao H.Z."/>
            <person name="Wang X."/>
            <person name="Wang C.C."/>
            <person name="Yang T.C."/>
            <person name="Huo Q.B."/>
            <person name="Li W."/>
            <person name="Chen H.Y."/>
            <person name="Chen S.E."/>
            <person name="Zhou L.G."/>
            <person name="Ni X.B."/>
            <person name="Tian J.H."/>
            <person name="Sheng Y."/>
            <person name="Liu T."/>
            <person name="Pan Y.S."/>
            <person name="Xia L.Y."/>
            <person name="Li J."/>
            <person name="Zhao F."/>
            <person name="Cao W.C."/>
        </authorList>
    </citation>
    <scope>NUCLEOTIDE SEQUENCE</scope>
    <source>
        <strain evidence="1">Rsan-2018</strain>
    </source>
</reference>
<dbReference type="Gene3D" id="3.30.420.10">
    <property type="entry name" value="Ribonuclease H-like superfamily/Ribonuclease H"/>
    <property type="match status" value="1"/>
</dbReference>
<dbReference type="AlphaFoldDB" id="A0A9D4T796"/>
<dbReference type="InterPro" id="IPR036397">
    <property type="entry name" value="RNaseH_sf"/>
</dbReference>
<keyword evidence="2" id="KW-1185">Reference proteome</keyword>
<dbReference type="Proteomes" id="UP000821837">
    <property type="component" value="Chromosome 10"/>
</dbReference>
<gene>
    <name evidence="1" type="ORF">HPB52_008531</name>
</gene>
<organism evidence="1 2">
    <name type="scientific">Rhipicephalus sanguineus</name>
    <name type="common">Brown dog tick</name>
    <name type="synonym">Ixodes sanguineus</name>
    <dbReference type="NCBI Taxonomy" id="34632"/>
    <lineage>
        <taxon>Eukaryota</taxon>
        <taxon>Metazoa</taxon>
        <taxon>Ecdysozoa</taxon>
        <taxon>Arthropoda</taxon>
        <taxon>Chelicerata</taxon>
        <taxon>Arachnida</taxon>
        <taxon>Acari</taxon>
        <taxon>Parasitiformes</taxon>
        <taxon>Ixodida</taxon>
        <taxon>Ixodoidea</taxon>
        <taxon>Ixodidae</taxon>
        <taxon>Rhipicephalinae</taxon>
        <taxon>Rhipicephalus</taxon>
        <taxon>Rhipicephalus</taxon>
    </lineage>
</organism>
<sequence>MTLMHTHFCTAARAGQCEGRAYETSSKIGTVHRGSRDQRQLKPVRQHVNDQTSTAREWPSKPFEPRNVQHVANSGRCSFRVWGAPSKEGLGPLVRLRGKFNAEAYYDLIESVVVPYALHAPFPNGLYFFQQDRSPIHMEKSTTLVLEELGMMLLDWPPQGADMNIIENVWAP</sequence>
<dbReference type="EMBL" id="JABSTV010001246">
    <property type="protein sequence ID" value="KAH7976059.1"/>
    <property type="molecule type" value="Genomic_DNA"/>
</dbReference>
<proteinExistence type="predicted"/>